<keyword evidence="2" id="KW-1185">Reference proteome</keyword>
<protein>
    <submittedName>
        <fullName evidence="1">Uncharacterized protein</fullName>
    </submittedName>
</protein>
<sequence>MEIPAKLSKLKFHFLFGVALSLLIFSRIYISPKFVDVVTFFSPLFLSTALFLLAVLIFGRTLPPATEAPGEKAAEVILDLVTGQPLVEQLHPLEEEVQPSGEEIVRPVEEKLQPSEEVVQPVEEEARPKEAATFDSEQKM</sequence>
<evidence type="ECO:0000313" key="1">
    <source>
        <dbReference type="EMBL" id="KAH7842538.1"/>
    </source>
</evidence>
<dbReference type="Proteomes" id="UP000828048">
    <property type="component" value="Chromosome 1"/>
</dbReference>
<name>A0ACB7XQ06_9ERIC</name>
<dbReference type="EMBL" id="CM037151">
    <property type="protein sequence ID" value="KAH7842538.1"/>
    <property type="molecule type" value="Genomic_DNA"/>
</dbReference>
<organism evidence="1 2">
    <name type="scientific">Vaccinium darrowii</name>
    <dbReference type="NCBI Taxonomy" id="229202"/>
    <lineage>
        <taxon>Eukaryota</taxon>
        <taxon>Viridiplantae</taxon>
        <taxon>Streptophyta</taxon>
        <taxon>Embryophyta</taxon>
        <taxon>Tracheophyta</taxon>
        <taxon>Spermatophyta</taxon>
        <taxon>Magnoliopsida</taxon>
        <taxon>eudicotyledons</taxon>
        <taxon>Gunneridae</taxon>
        <taxon>Pentapetalae</taxon>
        <taxon>asterids</taxon>
        <taxon>Ericales</taxon>
        <taxon>Ericaceae</taxon>
        <taxon>Vaccinioideae</taxon>
        <taxon>Vaccinieae</taxon>
        <taxon>Vaccinium</taxon>
    </lineage>
</organism>
<reference evidence="1 2" key="1">
    <citation type="journal article" date="2021" name="Hortic Res">
        <title>High-quality reference genome and annotation aids understanding of berry development for evergreen blueberry (Vaccinium darrowii).</title>
        <authorList>
            <person name="Yu J."/>
            <person name="Hulse-Kemp A.M."/>
            <person name="Babiker E."/>
            <person name="Staton M."/>
        </authorList>
    </citation>
    <scope>NUCLEOTIDE SEQUENCE [LARGE SCALE GENOMIC DNA]</scope>
    <source>
        <strain evidence="2">cv. NJ 8807/NJ 8810</strain>
        <tissue evidence="1">Young leaf</tissue>
    </source>
</reference>
<gene>
    <name evidence="1" type="ORF">Vadar_006512</name>
</gene>
<accession>A0ACB7XQ06</accession>
<comment type="caution">
    <text evidence="1">The sequence shown here is derived from an EMBL/GenBank/DDBJ whole genome shotgun (WGS) entry which is preliminary data.</text>
</comment>
<evidence type="ECO:0000313" key="2">
    <source>
        <dbReference type="Proteomes" id="UP000828048"/>
    </source>
</evidence>
<proteinExistence type="predicted"/>